<dbReference type="Pfam" id="PF01095">
    <property type="entry name" value="Pectinesterase"/>
    <property type="match status" value="1"/>
</dbReference>
<evidence type="ECO:0000313" key="13">
    <source>
        <dbReference type="Proteomes" id="UP000825935"/>
    </source>
</evidence>
<keyword evidence="10" id="KW-0732">Signal</keyword>
<evidence type="ECO:0000313" key="12">
    <source>
        <dbReference type="EMBL" id="KAH7428037.1"/>
    </source>
</evidence>
<feature type="signal peptide" evidence="10">
    <location>
        <begin position="1"/>
        <end position="23"/>
    </location>
</feature>
<evidence type="ECO:0000256" key="5">
    <source>
        <dbReference type="ARBA" id="ARBA00023085"/>
    </source>
</evidence>
<dbReference type="InterPro" id="IPR000070">
    <property type="entry name" value="Pectinesterase_cat"/>
</dbReference>
<dbReference type="PANTHER" id="PTHR31321">
    <property type="entry name" value="ACYL-COA THIOESTER HYDROLASE YBHC-RELATED"/>
    <property type="match status" value="1"/>
</dbReference>
<reference evidence="12" key="1">
    <citation type="submission" date="2021-08" db="EMBL/GenBank/DDBJ databases">
        <title>WGS assembly of Ceratopteris richardii.</title>
        <authorList>
            <person name="Marchant D.B."/>
            <person name="Chen G."/>
            <person name="Jenkins J."/>
            <person name="Shu S."/>
            <person name="Leebens-Mack J."/>
            <person name="Grimwood J."/>
            <person name="Schmutz J."/>
            <person name="Soltis P."/>
            <person name="Soltis D."/>
            <person name="Chen Z.-H."/>
        </authorList>
    </citation>
    <scope>NUCLEOTIDE SEQUENCE</scope>
    <source>
        <strain evidence="12">Whitten #5841</strain>
        <tissue evidence="12">Leaf</tissue>
    </source>
</reference>
<evidence type="ECO:0000256" key="6">
    <source>
        <dbReference type="ARBA" id="ARBA00023180"/>
    </source>
</evidence>
<feature type="active site" evidence="9">
    <location>
        <position position="219"/>
    </location>
</feature>
<evidence type="ECO:0000256" key="10">
    <source>
        <dbReference type="RuleBase" id="RU000589"/>
    </source>
</evidence>
<keyword evidence="5 10" id="KW-0063">Aspartyl esterase</keyword>
<dbReference type="Proteomes" id="UP000825935">
    <property type="component" value="Chromosome 10"/>
</dbReference>
<evidence type="ECO:0000256" key="8">
    <source>
        <dbReference type="ARBA" id="ARBA00057335"/>
    </source>
</evidence>
<dbReference type="AlphaFoldDB" id="A0A8T2TX08"/>
<dbReference type="GO" id="GO:0030599">
    <property type="term" value="F:pectinesterase activity"/>
    <property type="evidence" value="ECO:0007669"/>
    <property type="project" value="UniProtKB-UniRule"/>
</dbReference>
<dbReference type="InterPro" id="IPR011050">
    <property type="entry name" value="Pectin_lyase_fold/virulence"/>
</dbReference>
<evidence type="ECO:0000259" key="11">
    <source>
        <dbReference type="Pfam" id="PF01095"/>
    </source>
</evidence>
<protein>
    <recommendedName>
        <fullName evidence="3 10">Pectinesterase</fullName>
        <ecNumber evidence="3 10">3.1.1.11</ecNumber>
    </recommendedName>
</protein>
<dbReference type="Gene3D" id="2.160.20.10">
    <property type="entry name" value="Single-stranded right-handed beta-helix, Pectin lyase-like"/>
    <property type="match status" value="1"/>
</dbReference>
<evidence type="ECO:0000256" key="1">
    <source>
        <dbReference type="ARBA" id="ARBA00005184"/>
    </source>
</evidence>
<dbReference type="OrthoDB" id="2019149at2759"/>
<comment type="catalytic activity">
    <reaction evidence="7 10">
        <text>[(1-&gt;4)-alpha-D-galacturonosyl methyl ester](n) + n H2O = [(1-&gt;4)-alpha-D-galacturonosyl](n) + n methanol + n H(+)</text>
        <dbReference type="Rhea" id="RHEA:22380"/>
        <dbReference type="Rhea" id="RHEA-COMP:14570"/>
        <dbReference type="Rhea" id="RHEA-COMP:14573"/>
        <dbReference type="ChEBI" id="CHEBI:15377"/>
        <dbReference type="ChEBI" id="CHEBI:15378"/>
        <dbReference type="ChEBI" id="CHEBI:17790"/>
        <dbReference type="ChEBI" id="CHEBI:140522"/>
        <dbReference type="ChEBI" id="CHEBI:140523"/>
        <dbReference type="EC" id="3.1.1.11"/>
    </reaction>
</comment>
<sequence length="361" mass="40087">MNVHSSLVLLWCICSAALQQSCAKVNTDYENELRNHFSNFTWASSLLNKGRKLLPSYNQEAIISRYITVDKHGKGQYTRIQDAVDSIPEKNTKWVYIQINAGYYTEKVIIPYNKPYIIFQGAGKSSTIISWSERASDSSTSDSATFSVYADSFVARGIGFKNAAPPAPPGANGGQAVAVLLSGDMMAFYKCGFYGAQDTLFDGLGRHYFKSCYIEGSIDFIFGQGQSTYKECELYVKAQEGYISGSITAQKRDDTHDSGGFVFVSCTIGGTGQVYLGRAWGAYSRVVFMYTYMSSIIAPEGWSDWGIPSRRSTVYYGQYKCYGPGADTSRRVHWSHTLSDQQAQPFLELSYIDGGSWLQES</sequence>
<dbReference type="OMA" id="QCGFYGA"/>
<name>A0A8T2TX08_CERRI</name>
<dbReference type="PROSITE" id="PS00503">
    <property type="entry name" value="PECTINESTERASE_2"/>
    <property type="match status" value="1"/>
</dbReference>
<evidence type="ECO:0000256" key="3">
    <source>
        <dbReference type="ARBA" id="ARBA00013229"/>
    </source>
</evidence>
<dbReference type="GO" id="GO:0042545">
    <property type="term" value="P:cell wall modification"/>
    <property type="evidence" value="ECO:0007669"/>
    <property type="project" value="UniProtKB-UniRule"/>
</dbReference>
<keyword evidence="6" id="KW-0325">Glycoprotein</keyword>
<dbReference type="GO" id="GO:0045490">
    <property type="term" value="P:pectin catabolic process"/>
    <property type="evidence" value="ECO:0007669"/>
    <property type="project" value="UniProtKB-UniRule"/>
</dbReference>
<comment type="caution">
    <text evidence="12">The sequence shown here is derived from an EMBL/GenBank/DDBJ whole genome shotgun (WGS) entry which is preliminary data.</text>
</comment>
<keyword evidence="4 10" id="KW-0378">Hydrolase</keyword>
<dbReference type="InterPro" id="IPR033131">
    <property type="entry name" value="Pectinesterase_Asp_AS"/>
</dbReference>
<organism evidence="12 13">
    <name type="scientific">Ceratopteris richardii</name>
    <name type="common">Triangle waterfern</name>
    <dbReference type="NCBI Taxonomy" id="49495"/>
    <lineage>
        <taxon>Eukaryota</taxon>
        <taxon>Viridiplantae</taxon>
        <taxon>Streptophyta</taxon>
        <taxon>Embryophyta</taxon>
        <taxon>Tracheophyta</taxon>
        <taxon>Polypodiopsida</taxon>
        <taxon>Polypodiidae</taxon>
        <taxon>Polypodiales</taxon>
        <taxon>Pteridineae</taxon>
        <taxon>Pteridaceae</taxon>
        <taxon>Parkerioideae</taxon>
        <taxon>Ceratopteris</taxon>
    </lineage>
</organism>
<dbReference type="EC" id="3.1.1.11" evidence="3 10"/>
<accession>A0A8T2TX08</accession>
<dbReference type="EMBL" id="CM035415">
    <property type="protein sequence ID" value="KAH7428037.1"/>
    <property type="molecule type" value="Genomic_DNA"/>
</dbReference>
<keyword evidence="13" id="KW-1185">Reference proteome</keyword>
<comment type="pathway">
    <text evidence="1 10">Glycan metabolism; pectin degradation; 2-dehydro-3-deoxy-D-gluconate from pectin: step 1/5.</text>
</comment>
<dbReference type="SUPFAM" id="SSF51126">
    <property type="entry name" value="Pectin lyase-like"/>
    <property type="match status" value="1"/>
</dbReference>
<feature type="chain" id="PRO_5035966872" description="Pectinesterase" evidence="10">
    <location>
        <begin position="24"/>
        <end position="361"/>
    </location>
</feature>
<feature type="domain" description="Pectinesterase catalytic" evidence="11">
    <location>
        <begin position="67"/>
        <end position="354"/>
    </location>
</feature>
<comment type="function">
    <text evidence="8">Acts in the modification of cell walls via demethylesterification of cell wall pectin.</text>
</comment>
<gene>
    <name evidence="12" type="ORF">KP509_10G072300</name>
</gene>
<dbReference type="InterPro" id="IPR012334">
    <property type="entry name" value="Pectin_lyas_fold"/>
</dbReference>
<proteinExistence type="inferred from homology"/>
<evidence type="ECO:0000256" key="9">
    <source>
        <dbReference type="PROSITE-ProRule" id="PRU10040"/>
    </source>
</evidence>
<dbReference type="FunFam" id="2.160.20.10:FF:000013">
    <property type="entry name" value="Pectinesterase"/>
    <property type="match status" value="1"/>
</dbReference>
<dbReference type="PANTHER" id="PTHR31321:SF130">
    <property type="entry name" value="PECTINESTERASE CATALYTIC DOMAIN-CONTAINING PROTEIN"/>
    <property type="match status" value="1"/>
</dbReference>
<comment type="similarity">
    <text evidence="2">Belongs to the pectinesterase family.</text>
</comment>
<evidence type="ECO:0000256" key="7">
    <source>
        <dbReference type="ARBA" id="ARBA00047928"/>
    </source>
</evidence>
<evidence type="ECO:0000256" key="2">
    <source>
        <dbReference type="ARBA" id="ARBA00008891"/>
    </source>
</evidence>
<evidence type="ECO:0000256" key="4">
    <source>
        <dbReference type="ARBA" id="ARBA00022801"/>
    </source>
</evidence>